<gene>
    <name evidence="5" type="ORF">SFMTTN_1116</name>
</gene>
<protein>
    <submittedName>
        <fullName evidence="5">PKD domain protein</fullName>
    </submittedName>
</protein>
<feature type="domain" description="Teneurin-like YD-shell" evidence="4">
    <location>
        <begin position="1275"/>
        <end position="1537"/>
    </location>
</feature>
<dbReference type="Pfam" id="PF20148">
    <property type="entry name" value="DUF6531"/>
    <property type="match status" value="1"/>
</dbReference>
<dbReference type="PANTHER" id="PTHR32305:SF15">
    <property type="entry name" value="PROTEIN RHSA-RELATED"/>
    <property type="match status" value="1"/>
</dbReference>
<dbReference type="NCBIfam" id="TIGR01643">
    <property type="entry name" value="YD_repeat_2x"/>
    <property type="match status" value="9"/>
</dbReference>
<dbReference type="InterPro" id="IPR026442">
    <property type="entry name" value="IPTL_CTERM"/>
</dbReference>
<dbReference type="InterPro" id="IPR056823">
    <property type="entry name" value="TEN-like_YD-shell"/>
</dbReference>
<feature type="domain" description="DUF6531" evidence="3">
    <location>
        <begin position="337"/>
        <end position="410"/>
    </location>
</feature>
<keyword evidence="1" id="KW-0677">Repeat</keyword>
<evidence type="ECO:0000313" key="5">
    <source>
        <dbReference type="EMBL" id="GBL45309.1"/>
    </source>
</evidence>
<dbReference type="Pfam" id="PF25023">
    <property type="entry name" value="TEN_YD-shell"/>
    <property type="match status" value="2"/>
</dbReference>
<evidence type="ECO:0000259" key="3">
    <source>
        <dbReference type="Pfam" id="PF20148"/>
    </source>
</evidence>
<name>A0A401JCH9_9PROT</name>
<dbReference type="InterPro" id="IPR022385">
    <property type="entry name" value="Rhs_assc_core"/>
</dbReference>
<dbReference type="NCBIfam" id="TIGR02913">
    <property type="entry name" value="HAF_rpt"/>
    <property type="match status" value="6"/>
</dbReference>
<feature type="domain" description="Teneurin-like YD-shell" evidence="4">
    <location>
        <begin position="908"/>
        <end position="1065"/>
    </location>
</feature>
<organism evidence="5 6">
    <name type="scientific">Sulfuriferula multivorans</name>
    <dbReference type="NCBI Taxonomy" id="1559896"/>
    <lineage>
        <taxon>Bacteria</taxon>
        <taxon>Pseudomonadati</taxon>
        <taxon>Pseudomonadota</taxon>
        <taxon>Betaproteobacteria</taxon>
        <taxon>Nitrosomonadales</taxon>
        <taxon>Sulfuricellaceae</taxon>
        <taxon>Sulfuriferula</taxon>
    </lineage>
</organism>
<dbReference type="NCBIfam" id="TIGR04174">
    <property type="entry name" value="IPTL_CTERM"/>
    <property type="match status" value="1"/>
</dbReference>
<dbReference type="PRINTS" id="PR00394">
    <property type="entry name" value="RHSPROTEIN"/>
</dbReference>
<dbReference type="Pfam" id="PF05593">
    <property type="entry name" value="RHS_repeat"/>
    <property type="match status" value="4"/>
</dbReference>
<dbReference type="InterPro" id="IPR045351">
    <property type="entry name" value="DUF6531"/>
</dbReference>
<dbReference type="InterPro" id="IPR050708">
    <property type="entry name" value="T6SS_VgrG/RHS"/>
</dbReference>
<dbReference type="PANTHER" id="PTHR32305">
    <property type="match status" value="1"/>
</dbReference>
<dbReference type="EMBL" id="BGOW01000009">
    <property type="protein sequence ID" value="GBL45309.1"/>
    <property type="molecule type" value="Genomic_DNA"/>
</dbReference>
<keyword evidence="6" id="KW-1185">Reference proteome</keyword>
<reference evidence="5 6" key="1">
    <citation type="journal article" date="2019" name="Front. Microbiol.">
        <title>Genomes of Neutrophilic Sulfur-Oxidizing Chemolithoautotrophs Representing 9 Proteobacterial Species From 8 Genera.</title>
        <authorList>
            <person name="Watanabe T."/>
            <person name="Kojima H."/>
            <person name="Umezawa K."/>
            <person name="Hori C."/>
            <person name="Takasuka T.E."/>
            <person name="Kato Y."/>
            <person name="Fukui M."/>
        </authorList>
    </citation>
    <scope>NUCLEOTIDE SEQUENCE [LARGE SCALE GENOMIC DNA]</scope>
    <source>
        <strain evidence="5 6">TTN</strain>
    </source>
</reference>
<dbReference type="RefSeq" id="WP_189836300.1">
    <property type="nucleotide sequence ID" value="NZ_BGOW01000009.1"/>
</dbReference>
<dbReference type="NCBIfam" id="TIGR03696">
    <property type="entry name" value="Rhs_assc_core"/>
    <property type="match status" value="1"/>
</dbReference>
<evidence type="ECO:0000313" key="6">
    <source>
        <dbReference type="Proteomes" id="UP000286806"/>
    </source>
</evidence>
<evidence type="ECO:0000256" key="1">
    <source>
        <dbReference type="ARBA" id="ARBA00022737"/>
    </source>
</evidence>
<dbReference type="InterPro" id="IPR014262">
    <property type="entry name" value="HAF_rpt"/>
</dbReference>
<comment type="caution">
    <text evidence="5">The sequence shown here is derived from an EMBL/GenBank/DDBJ whole genome shotgun (WGS) entry which is preliminary data.</text>
</comment>
<proteinExistence type="predicted"/>
<feature type="chain" id="PRO_5019098082" evidence="2">
    <location>
        <begin position="17"/>
        <end position="1665"/>
    </location>
</feature>
<keyword evidence="2" id="KW-0732">Signal</keyword>
<dbReference type="InterPro" id="IPR031325">
    <property type="entry name" value="RHS_repeat"/>
</dbReference>
<dbReference type="Gene3D" id="2.180.10.10">
    <property type="entry name" value="RHS repeat-associated core"/>
    <property type="match status" value="4"/>
</dbReference>
<accession>A0A401JCH9</accession>
<evidence type="ECO:0000259" key="4">
    <source>
        <dbReference type="Pfam" id="PF25023"/>
    </source>
</evidence>
<dbReference type="InterPro" id="IPR006530">
    <property type="entry name" value="YD"/>
</dbReference>
<sequence>MVFALSALFAVGEASAMTYTVTNLGTLSGSYSGAYSINDAGQVVGQSNVAANTVVHAFLYQNGAMTDLGTLGGSNSIASVINSVGQVVGASYVAGTSFNHAFLYQNGVMSDLGTLGGSWSVARDINSAGQVVGNSSVAGNATSHAFLYQNGAMTDLGTLGGSNSIASGINSAGQVVGQSDVAGNTVVHAFLYQNGVMTDLGTLGGNSSYAYRINSAGQVVGSSTVAGNTVVHAFLYQNGVMTDLGTLGGSNSSAYGINSAGQVVGQSDVAGNTVVHAFLHQNGVMTDLGTLGGNASVAYGINTAGQVVGVSGTAILWSPIISTDPKNLGQPDFCPIGDPINQANGNKYQIESDYLGSGLFPLAWQRYYNNDIQVQSAALGAYWRGTYDRSISVQSTTATVYRPDGKSFKFQSSSGAWVGDADVPDRLQQIATGWTYTTADDSVETYDNTGRLLSIANRAGLQQTLTYSDGTTGPNGGYILDASGNPTATTLPAGRLIRVTDANSRALVFGYDASSRIVKMTDPSGGGYLYTYDASNNLASVTYPDTRARTYLYNEQTYTTGTNLPHALTGILDENATRFVTFTYDTAGRAISTQLSGGAEKFALAYTIDANGNPTSTVVTDPLGTARTYNFKTILGVVKNTGLTQPCATCGATGSNITYDANGNVASRTDFNGNVTAYTYDLTRNLETSRTEASGTPQARTITTVWDANFRLPDSISEPGRVTSYVYDSHGNVTQQSVKDTAAGTTRTWTATYTYSTTVPGAMLKRIVDGPRSDVADLTTSTYYDPAATCTGTAVAGCRGQLQSVTNALGQVTTVTGYDANGRVLSLVDPNGVATSFSYDPRGRLTQRTVGANSTAYSYDGVGQLIRVTLADGSQLNYTYDAAHRLTDITDSLLNRVHYTLDGAGNRIKEEVFDANNTLTTTQSRVFDSLNRLAQAIAYVNPTTSHITTYGYDANGNLTTRTDPLNHTTALAYDALNRLSRVTDALTGITAYGYDPLDQVTGITDPRQAATHYTINALGDALQQASPDSGTTTRSFDAAGNLKTVTDARGVTASYTYDALNRPSGVSYPAAGENVSYTWDSAAGCTYGIGRLCQVSDGAGQTSFAYDAQGNLIQQTRLEAGITSITRYGYDTANQPAVVIPPTGETVSLTRNGAGRIAQVVASNGSASTVLAQQLQYDGAGQVITQTLGNGVTQTTHFDLSGQVSAQTANAAVSDADVPTLPEWGVILMGGLLLFSTLQRRPRGRGGMPLPLLALFGLSLLLGGALGAPTAWADASLQYDAAGNVIQRSTALGATTYTYDAMDRLNSEAGPAKTQSFSYDANGNRLSDGMGSYTYPAASNRMSTRLGSPVTHDAAGHLTSDGSGKTYVYNQAGQLSQVKQGATLIATYYYNYLGERSRKVTTAAAPQGAQTVLYHYDQQSHLIAETSGSGAPLRTYVWRDEAPLAQIEYVPSRRILYYELDQTHTPRAATDATGKVVWRWESDAFGSSAANEDPDGDGVKTTVNLRFPGQYYDQESGLHYNMARDYDPRVGRYVQSDPVGLAGGINTYAYANQNPLSYVDPTGEFGLPLALGVAAAFYFGIDQYSSIQQAKWKFDDLRQLQKIKNAQLGACLNYPQGGACGAMQQTEKAINQCARETVPVASEAGYSWLPSPSDKAIDVLKKWAK</sequence>
<dbReference type="Proteomes" id="UP000286806">
    <property type="component" value="Unassembled WGS sequence"/>
</dbReference>
<feature type="signal peptide" evidence="2">
    <location>
        <begin position="1"/>
        <end position="16"/>
    </location>
</feature>
<evidence type="ECO:0000256" key="2">
    <source>
        <dbReference type="SAM" id="SignalP"/>
    </source>
</evidence>